<evidence type="ECO:0008006" key="3">
    <source>
        <dbReference type="Google" id="ProtNLM"/>
    </source>
</evidence>
<comment type="caution">
    <text evidence="1">The sequence shown here is derived from an EMBL/GenBank/DDBJ whole genome shotgun (WGS) entry which is preliminary data.</text>
</comment>
<keyword evidence="2" id="KW-1185">Reference proteome</keyword>
<organism evidence="1 2">
    <name type="scientific">Solibacillus faecavium</name>
    <dbReference type="NCBI Taxonomy" id="2762221"/>
    <lineage>
        <taxon>Bacteria</taxon>
        <taxon>Bacillati</taxon>
        <taxon>Bacillota</taxon>
        <taxon>Bacilli</taxon>
        <taxon>Bacillales</taxon>
        <taxon>Caryophanaceae</taxon>
        <taxon>Solibacillus</taxon>
    </lineage>
</organism>
<reference evidence="1 2" key="1">
    <citation type="submission" date="2020-08" db="EMBL/GenBank/DDBJ databases">
        <title>A Genomic Blueprint of the Chicken Gut Microbiome.</title>
        <authorList>
            <person name="Gilroy R."/>
            <person name="Ravi A."/>
            <person name="Getino M."/>
            <person name="Pursley I."/>
            <person name="Horton D.L."/>
            <person name="Alikhan N.-F."/>
            <person name="Baker D."/>
            <person name="Gharbi K."/>
            <person name="Hall N."/>
            <person name="Watson M."/>
            <person name="Adriaenssens E.M."/>
            <person name="Foster-Nyarko E."/>
            <person name="Jarju S."/>
            <person name="Secka A."/>
            <person name="Antonio M."/>
            <person name="Oren A."/>
            <person name="Chaudhuri R."/>
            <person name="La Ragione R.M."/>
            <person name="Hildebrand F."/>
            <person name="Pallen M.J."/>
        </authorList>
    </citation>
    <scope>NUCLEOTIDE SEQUENCE [LARGE SCALE GENOMIC DNA]</scope>
    <source>
        <strain evidence="1 2">A46</strain>
    </source>
</reference>
<evidence type="ECO:0000313" key="1">
    <source>
        <dbReference type="EMBL" id="MBD8036378.1"/>
    </source>
</evidence>
<dbReference type="Proteomes" id="UP000619101">
    <property type="component" value="Unassembled WGS sequence"/>
</dbReference>
<sequence>MYNSTNSILENNEYLSIEYSLKTSIKQFKTYYAKKQFDEAFEQLQFILSIIERCDNPVLITEALICCVKFASIISTIPQSDIFIQSIIASINPDNNPQNLSMCYYLLSIRSLEVKNVTEAIQYAKSAYFHALEIPGDRLFYECNAQLQLVTSLLENDDITHAEKYIEQFNWYIENCKNDADIVFVHSIQASKNFLQQNFEMAVFSMMSLLKKFNESNEVMYTSFLARHFYRIISKHPDSKILFKDLIILCEKIINRQNQFLPMDLNITQHVVIYNSKQFYGRAIEIVDLHVDQTATIVMSKYKLKSGMNLNRLLNIINFETRGNQLIIYPYCDEKFLLITTESFKKQLETNMLSKNNVSLIASVANTPKNNFYEMYNELNLKIISQT</sequence>
<accession>A0ABR8XWP9</accession>
<gene>
    <name evidence="1" type="ORF">H9635_06450</name>
</gene>
<proteinExistence type="predicted"/>
<dbReference type="EMBL" id="JACSPZ010000002">
    <property type="protein sequence ID" value="MBD8036378.1"/>
    <property type="molecule type" value="Genomic_DNA"/>
</dbReference>
<name>A0ABR8XWP9_9BACL</name>
<evidence type="ECO:0000313" key="2">
    <source>
        <dbReference type="Proteomes" id="UP000619101"/>
    </source>
</evidence>
<protein>
    <recommendedName>
        <fullName evidence="3">DNA-binding protein</fullName>
    </recommendedName>
</protein>